<dbReference type="InterPro" id="IPR036388">
    <property type="entry name" value="WH-like_DNA-bd_sf"/>
</dbReference>
<dbReference type="PROSITE" id="PS51683">
    <property type="entry name" value="SAM_OMT_II"/>
    <property type="match status" value="1"/>
</dbReference>
<dbReference type="InterPro" id="IPR012967">
    <property type="entry name" value="COMT_dimerisation"/>
</dbReference>
<accession>A0ABW0UPE5</accession>
<keyword evidence="1 6" id="KW-0489">Methyltransferase</keyword>
<dbReference type="PANTHER" id="PTHR43712:SF2">
    <property type="entry name" value="O-METHYLTRANSFERASE CICE"/>
    <property type="match status" value="1"/>
</dbReference>
<dbReference type="Proteomes" id="UP001596154">
    <property type="component" value="Unassembled WGS sequence"/>
</dbReference>
<reference evidence="7" key="1">
    <citation type="journal article" date="2019" name="Int. J. Syst. Evol. Microbiol.">
        <title>The Global Catalogue of Microorganisms (GCM) 10K type strain sequencing project: providing services to taxonomists for standard genome sequencing and annotation.</title>
        <authorList>
            <consortium name="The Broad Institute Genomics Platform"/>
            <consortium name="The Broad Institute Genome Sequencing Center for Infectious Disease"/>
            <person name="Wu L."/>
            <person name="Ma J."/>
        </authorList>
    </citation>
    <scope>NUCLEOTIDE SEQUENCE [LARGE SCALE GENOMIC DNA]</scope>
    <source>
        <strain evidence="7">CGMCC 4.7248</strain>
    </source>
</reference>
<dbReference type="CDD" id="cd02440">
    <property type="entry name" value="AdoMet_MTases"/>
    <property type="match status" value="1"/>
</dbReference>
<dbReference type="Pfam" id="PF00891">
    <property type="entry name" value="Methyltransf_2"/>
    <property type="match status" value="1"/>
</dbReference>
<feature type="domain" description="O-methyltransferase C-terminal" evidence="4">
    <location>
        <begin position="113"/>
        <end position="313"/>
    </location>
</feature>
<dbReference type="RefSeq" id="WP_381019714.1">
    <property type="nucleotide sequence ID" value="NZ_JBHSNY010000003.1"/>
</dbReference>
<dbReference type="InterPro" id="IPR029063">
    <property type="entry name" value="SAM-dependent_MTases_sf"/>
</dbReference>
<evidence type="ECO:0000259" key="5">
    <source>
        <dbReference type="Pfam" id="PF08100"/>
    </source>
</evidence>
<dbReference type="InterPro" id="IPR036390">
    <property type="entry name" value="WH_DNA-bd_sf"/>
</dbReference>
<dbReference type="EMBL" id="JBHSNY010000003">
    <property type="protein sequence ID" value="MFC5634135.1"/>
    <property type="molecule type" value="Genomic_DNA"/>
</dbReference>
<proteinExistence type="predicted"/>
<keyword evidence="2" id="KW-0808">Transferase</keyword>
<comment type="caution">
    <text evidence="6">The sequence shown here is derived from an EMBL/GenBank/DDBJ whole genome shotgun (WGS) entry which is preliminary data.</text>
</comment>
<dbReference type="InterPro" id="IPR016461">
    <property type="entry name" value="COMT-like"/>
</dbReference>
<dbReference type="Gene3D" id="3.40.50.150">
    <property type="entry name" value="Vaccinia Virus protein VP39"/>
    <property type="match status" value="1"/>
</dbReference>
<evidence type="ECO:0000256" key="2">
    <source>
        <dbReference type="ARBA" id="ARBA00022679"/>
    </source>
</evidence>
<evidence type="ECO:0000259" key="4">
    <source>
        <dbReference type="Pfam" id="PF00891"/>
    </source>
</evidence>
<evidence type="ECO:0000313" key="6">
    <source>
        <dbReference type="EMBL" id="MFC5634135.1"/>
    </source>
</evidence>
<evidence type="ECO:0000313" key="7">
    <source>
        <dbReference type="Proteomes" id="UP001596154"/>
    </source>
</evidence>
<dbReference type="PANTHER" id="PTHR43712">
    <property type="entry name" value="PUTATIVE (AFU_ORTHOLOGUE AFUA_4G14580)-RELATED"/>
    <property type="match status" value="1"/>
</dbReference>
<name>A0ABW0UPE5_9ACTN</name>
<evidence type="ECO:0000256" key="3">
    <source>
        <dbReference type="ARBA" id="ARBA00022691"/>
    </source>
</evidence>
<dbReference type="GO" id="GO:0008168">
    <property type="term" value="F:methyltransferase activity"/>
    <property type="evidence" value="ECO:0007669"/>
    <property type="project" value="UniProtKB-KW"/>
</dbReference>
<dbReference type="SUPFAM" id="SSF53335">
    <property type="entry name" value="S-adenosyl-L-methionine-dependent methyltransferases"/>
    <property type="match status" value="1"/>
</dbReference>
<dbReference type="GO" id="GO:0032259">
    <property type="term" value="P:methylation"/>
    <property type="evidence" value="ECO:0007669"/>
    <property type="project" value="UniProtKB-KW"/>
</dbReference>
<evidence type="ECO:0000256" key="1">
    <source>
        <dbReference type="ARBA" id="ARBA00022603"/>
    </source>
</evidence>
<dbReference type="Pfam" id="PF08100">
    <property type="entry name" value="Dimerisation"/>
    <property type="match status" value="1"/>
</dbReference>
<organism evidence="6 7">
    <name type="scientific">Streptomyces bullii</name>
    <dbReference type="NCBI Taxonomy" id="349910"/>
    <lineage>
        <taxon>Bacteria</taxon>
        <taxon>Bacillati</taxon>
        <taxon>Actinomycetota</taxon>
        <taxon>Actinomycetes</taxon>
        <taxon>Kitasatosporales</taxon>
        <taxon>Streptomycetaceae</taxon>
        <taxon>Streptomyces</taxon>
    </lineage>
</organism>
<keyword evidence="3" id="KW-0949">S-adenosyl-L-methionine</keyword>
<dbReference type="Gene3D" id="1.10.287.1350">
    <property type="match status" value="1"/>
</dbReference>
<dbReference type="InterPro" id="IPR001077">
    <property type="entry name" value="COMT_C"/>
</dbReference>
<gene>
    <name evidence="6" type="ORF">ACFPZJ_10135</name>
</gene>
<dbReference type="PIRSF" id="PIRSF005739">
    <property type="entry name" value="O-mtase"/>
    <property type="match status" value="1"/>
</dbReference>
<feature type="domain" description="O-methyltransferase dimerisation" evidence="5">
    <location>
        <begin position="17"/>
        <end position="85"/>
    </location>
</feature>
<protein>
    <submittedName>
        <fullName evidence="6">Methyltransferase</fullName>
    </submittedName>
</protein>
<sequence>MSNPPWSQELLEKSDLITPMAIRVAATLGLSDHMAAGATTVETLAHEADVDAASLGRLLGHLVNAGIYRPLPDGGYEPTELGALLRDDVPESGRDWLRLDGPTGRGEAAVFRLLDAVRSGAPVYSALYGQEFWTDVESDSALATSFARRMAASMRWVVPELLARGDWQAVRHVVDVGGGSGDLLAAVVGATPGARGTLLDLEGPAAAAERDFAAAGLQERCRAVVGSFFDPLPAGGDVYLLSNVLLNWPDDRAAEILRRCAEAVRPGGRVMVLEGLLDVQTDQTDLDLRMLVYLGGRMRTTEQLRELAAKAGLDLRRAVGLGPVRSLVELTPA</sequence>
<dbReference type="Gene3D" id="1.10.10.10">
    <property type="entry name" value="Winged helix-like DNA-binding domain superfamily/Winged helix DNA-binding domain"/>
    <property type="match status" value="1"/>
</dbReference>
<dbReference type="SUPFAM" id="SSF46785">
    <property type="entry name" value="Winged helix' DNA-binding domain"/>
    <property type="match status" value="1"/>
</dbReference>
<keyword evidence="7" id="KW-1185">Reference proteome</keyword>